<dbReference type="Proteomes" id="UP000278542">
    <property type="component" value="Unassembled WGS sequence"/>
</dbReference>
<dbReference type="EMBL" id="RBWY01000001">
    <property type="protein sequence ID" value="RKS86928.1"/>
    <property type="molecule type" value="Genomic_DNA"/>
</dbReference>
<comment type="caution">
    <text evidence="3">The sequence shown here is derived from an EMBL/GenBank/DDBJ whole genome shotgun (WGS) entry which is preliminary data.</text>
</comment>
<evidence type="ECO:0000313" key="4">
    <source>
        <dbReference type="Proteomes" id="UP000278542"/>
    </source>
</evidence>
<dbReference type="OrthoDB" id="5600407at2"/>
<dbReference type="AlphaFoldDB" id="A0A495RJG3"/>
<reference evidence="3 4" key="1">
    <citation type="submission" date="2018-10" db="EMBL/GenBank/DDBJ databases">
        <title>Genomic Encyclopedia of Type Strains, Phase IV (KMG-IV): sequencing the most valuable type-strain genomes for metagenomic binning, comparative biology and taxonomic classification.</title>
        <authorList>
            <person name="Goeker M."/>
        </authorList>
    </citation>
    <scope>NUCLEOTIDE SEQUENCE [LARGE SCALE GENOMIC DNA]</scope>
    <source>
        <strain evidence="3 4">DSM 22228</strain>
    </source>
</reference>
<feature type="signal peptide" evidence="1">
    <location>
        <begin position="1"/>
        <end position="22"/>
    </location>
</feature>
<accession>A0A495RJG3</accession>
<dbReference type="InterPro" id="IPR005586">
    <property type="entry name" value="ABC_trans_aux"/>
</dbReference>
<dbReference type="PROSITE" id="PS51257">
    <property type="entry name" value="PROKAR_LIPOPROTEIN"/>
    <property type="match status" value="1"/>
</dbReference>
<sequence>MKKYVIIALLFLVAGCSSTMSNKVYYQLTSDFSVNNLQPQTVDNVIVIDSVNVANYLDKTGIVYQTDAIEYSTANNNLWLTTLSNQIQQRVIIDLSALLPNYYVTAAPTQNPRATIKLFIDSFHGSYTGDALIKGKWVITYKDNQVITKNIDMKLRQSEDGYAALVKTLSKGWQNEELDLIRTVKF</sequence>
<evidence type="ECO:0000313" key="3">
    <source>
        <dbReference type="EMBL" id="RKS86928.1"/>
    </source>
</evidence>
<keyword evidence="1" id="KW-0732">Signal</keyword>
<evidence type="ECO:0000256" key="1">
    <source>
        <dbReference type="SAM" id="SignalP"/>
    </source>
</evidence>
<organism evidence="3 4">
    <name type="scientific">Orbus hercynius</name>
    <dbReference type="NCBI Taxonomy" id="593135"/>
    <lineage>
        <taxon>Bacteria</taxon>
        <taxon>Pseudomonadati</taxon>
        <taxon>Pseudomonadota</taxon>
        <taxon>Gammaproteobacteria</taxon>
        <taxon>Orbales</taxon>
        <taxon>Orbaceae</taxon>
        <taxon>Orbus</taxon>
    </lineage>
</organism>
<dbReference type="Gene3D" id="3.40.50.10610">
    <property type="entry name" value="ABC-type transport auxiliary lipoprotein component"/>
    <property type="match status" value="1"/>
</dbReference>
<evidence type="ECO:0000259" key="2">
    <source>
        <dbReference type="Pfam" id="PF03886"/>
    </source>
</evidence>
<proteinExistence type="predicted"/>
<dbReference type="RefSeq" id="WP_121143852.1">
    <property type="nucleotide sequence ID" value="NZ_RBWY01000001.1"/>
</dbReference>
<protein>
    <recommendedName>
        <fullName evidence="2">ABC-type transport auxiliary lipoprotein component domain-containing protein</fullName>
    </recommendedName>
</protein>
<keyword evidence="4" id="KW-1185">Reference proteome</keyword>
<name>A0A495RJG3_9GAMM</name>
<dbReference type="SUPFAM" id="SSF159594">
    <property type="entry name" value="XCC0632-like"/>
    <property type="match status" value="1"/>
</dbReference>
<feature type="chain" id="PRO_5019756521" description="ABC-type transport auxiliary lipoprotein component domain-containing protein" evidence="1">
    <location>
        <begin position="23"/>
        <end position="186"/>
    </location>
</feature>
<dbReference type="Pfam" id="PF03886">
    <property type="entry name" value="ABC_trans_aux"/>
    <property type="match status" value="1"/>
</dbReference>
<gene>
    <name evidence="3" type="ORF">DES39_0134</name>
</gene>
<feature type="domain" description="ABC-type transport auxiliary lipoprotein component" evidence="2">
    <location>
        <begin position="26"/>
        <end position="174"/>
    </location>
</feature>